<keyword evidence="2" id="KW-0808">Transferase</keyword>
<dbReference type="Pfam" id="PF00078">
    <property type="entry name" value="RVT_1"/>
    <property type="match status" value="1"/>
</dbReference>
<evidence type="ECO:0000259" key="11">
    <source>
        <dbReference type="Pfam" id="PF00078"/>
    </source>
</evidence>
<evidence type="ECO:0000256" key="9">
    <source>
        <dbReference type="ARBA" id="ARBA00048173"/>
    </source>
</evidence>
<comment type="similarity">
    <text evidence="8">Belongs to the bacterial reverse transcriptase family.</text>
</comment>
<dbReference type="PRINTS" id="PR00866">
    <property type="entry name" value="RNADNAPOLMS"/>
</dbReference>
<dbReference type="PANTHER" id="PTHR34047:SF7">
    <property type="entry name" value="RNA-DIRECTED DNA POLYMERASE"/>
    <property type="match status" value="1"/>
</dbReference>
<dbReference type="SUPFAM" id="SSF56672">
    <property type="entry name" value="DNA/RNA polymerases"/>
    <property type="match status" value="1"/>
</dbReference>
<evidence type="ECO:0000256" key="6">
    <source>
        <dbReference type="ARBA" id="ARBA00022918"/>
    </source>
</evidence>
<name>A0A2S9YQ68_9BACT</name>
<dbReference type="InterPro" id="IPR043502">
    <property type="entry name" value="DNA/RNA_pol_sf"/>
</dbReference>
<evidence type="ECO:0000256" key="2">
    <source>
        <dbReference type="ARBA" id="ARBA00022679"/>
    </source>
</evidence>
<dbReference type="InterPro" id="IPR011989">
    <property type="entry name" value="ARM-like"/>
</dbReference>
<gene>
    <name evidence="12" type="ORF">ENSA7_29060</name>
</gene>
<evidence type="ECO:0000256" key="4">
    <source>
        <dbReference type="ARBA" id="ARBA00022723"/>
    </source>
</evidence>
<dbReference type="GO" id="GO:0046872">
    <property type="term" value="F:metal ion binding"/>
    <property type="evidence" value="ECO:0007669"/>
    <property type="project" value="UniProtKB-KW"/>
</dbReference>
<dbReference type="InterPro" id="IPR016024">
    <property type="entry name" value="ARM-type_fold"/>
</dbReference>
<evidence type="ECO:0000313" key="13">
    <source>
        <dbReference type="Proteomes" id="UP000238823"/>
    </source>
</evidence>
<dbReference type="Gene3D" id="1.25.10.10">
    <property type="entry name" value="Leucine-rich Repeat Variant"/>
    <property type="match status" value="1"/>
</dbReference>
<feature type="domain" description="Reverse transcriptase" evidence="11">
    <location>
        <begin position="196"/>
        <end position="366"/>
    </location>
</feature>
<dbReference type="InterPro" id="IPR000477">
    <property type="entry name" value="RT_dom"/>
</dbReference>
<keyword evidence="7" id="KW-0051">Antiviral defense</keyword>
<dbReference type="GO" id="GO:0003723">
    <property type="term" value="F:RNA binding"/>
    <property type="evidence" value="ECO:0007669"/>
    <property type="project" value="InterPro"/>
</dbReference>
<dbReference type="AlphaFoldDB" id="A0A2S9YQ68"/>
<dbReference type="InterPro" id="IPR000123">
    <property type="entry name" value="Reverse_transcriptase_msDNA"/>
</dbReference>
<dbReference type="CDD" id="cd03487">
    <property type="entry name" value="RT_Bac_retron_II"/>
    <property type="match status" value="1"/>
</dbReference>
<sequence>MLLANLIFELRPLLDDPEANLRQIVARLRAHDDFAEYEVARHYVAGKLEGVIRSWLANPDPRVRAEAIEAVRQVFSRPAAAKLLRHLVKDATISVRGAARRAVDELGLDDVALRNTSLAVPRSPRGRGGFNPTGWEFGTGAHRGRPRLEPAATRAGLPTIPDLAALTSWLRIDADGLRRLMRPGGHTGAPYVDFEIPKARGGRRTISAPRAPLRAVQRQILAEILSKVPTHDAAHGFVPGRSTVTHATPHVGARLLLATDIRDFFPTIHYWRVRGLFFTLGYGEAVAGALAALCTRRDVINPEAEAPTRRVVWPGWMPQGAPTSPAISNLVCRRLDARLSGLAAKLGARYTRYADDLSFSFHDPELVERLEIGRAFWWIDQILQQEGFAEHLGKRQILRPHRRQLVTGLVVNDHLTVPRDARRRFRAILHNCKQRGVASEANGRDDFPDYLRGFAAYVHMVQPKLGARWVAEVDALLVDHA</sequence>
<evidence type="ECO:0000256" key="10">
    <source>
        <dbReference type="SAM" id="MobiDB-lite"/>
    </source>
</evidence>
<dbReference type="RefSeq" id="WP_106089918.1">
    <property type="nucleotide sequence ID" value="NZ_PVNL01000057.1"/>
</dbReference>
<reference evidence="12 13" key="1">
    <citation type="submission" date="2018-03" db="EMBL/GenBank/DDBJ databases">
        <title>Draft Genome Sequences of the Obligatory Marine Myxobacteria Enhygromyxa salina SWB007.</title>
        <authorList>
            <person name="Poehlein A."/>
            <person name="Moghaddam J.A."/>
            <person name="Harms H."/>
            <person name="Alanjari M."/>
            <person name="Koenig G.M."/>
            <person name="Daniel R."/>
            <person name="Schaeberle T.F."/>
        </authorList>
    </citation>
    <scope>NUCLEOTIDE SEQUENCE [LARGE SCALE GENOMIC DNA]</scope>
    <source>
        <strain evidence="12 13">SWB007</strain>
    </source>
</reference>
<evidence type="ECO:0000256" key="5">
    <source>
        <dbReference type="ARBA" id="ARBA00022842"/>
    </source>
</evidence>
<proteinExistence type="inferred from homology"/>
<evidence type="ECO:0000256" key="7">
    <source>
        <dbReference type="ARBA" id="ARBA00023118"/>
    </source>
</evidence>
<evidence type="ECO:0000256" key="3">
    <source>
        <dbReference type="ARBA" id="ARBA00022695"/>
    </source>
</evidence>
<feature type="region of interest" description="Disordered" evidence="10">
    <location>
        <begin position="123"/>
        <end position="145"/>
    </location>
</feature>
<accession>A0A2S9YQ68</accession>
<keyword evidence="6 12" id="KW-0695">RNA-directed DNA polymerase</keyword>
<dbReference type="EMBL" id="PVNL01000057">
    <property type="protein sequence ID" value="PRQ07199.1"/>
    <property type="molecule type" value="Genomic_DNA"/>
</dbReference>
<comment type="caution">
    <text evidence="12">The sequence shown here is derived from an EMBL/GenBank/DDBJ whole genome shotgun (WGS) entry which is preliminary data.</text>
</comment>
<comment type="catalytic activity">
    <reaction evidence="9">
        <text>DNA(n) + a 2'-deoxyribonucleoside 5'-triphosphate = DNA(n+1) + diphosphate</text>
        <dbReference type="Rhea" id="RHEA:22508"/>
        <dbReference type="Rhea" id="RHEA-COMP:17339"/>
        <dbReference type="Rhea" id="RHEA-COMP:17340"/>
        <dbReference type="ChEBI" id="CHEBI:33019"/>
        <dbReference type="ChEBI" id="CHEBI:61560"/>
        <dbReference type="ChEBI" id="CHEBI:173112"/>
        <dbReference type="EC" id="2.7.7.49"/>
    </reaction>
</comment>
<dbReference type="GO" id="GO:0051607">
    <property type="term" value="P:defense response to virus"/>
    <property type="evidence" value="ECO:0007669"/>
    <property type="project" value="UniProtKB-KW"/>
</dbReference>
<dbReference type="PANTHER" id="PTHR34047">
    <property type="entry name" value="NUCLEAR INTRON MATURASE 1, MITOCHONDRIAL-RELATED"/>
    <property type="match status" value="1"/>
</dbReference>
<dbReference type="GO" id="GO:0003964">
    <property type="term" value="F:RNA-directed DNA polymerase activity"/>
    <property type="evidence" value="ECO:0007669"/>
    <property type="project" value="UniProtKB-KW"/>
</dbReference>
<dbReference type="SUPFAM" id="SSF48371">
    <property type="entry name" value="ARM repeat"/>
    <property type="match status" value="1"/>
</dbReference>
<dbReference type="Proteomes" id="UP000238823">
    <property type="component" value="Unassembled WGS sequence"/>
</dbReference>
<evidence type="ECO:0000256" key="8">
    <source>
        <dbReference type="ARBA" id="ARBA00034120"/>
    </source>
</evidence>
<keyword evidence="5" id="KW-0460">Magnesium</keyword>
<dbReference type="OrthoDB" id="7055795at2"/>
<dbReference type="EC" id="2.7.7.49" evidence="1"/>
<evidence type="ECO:0000256" key="1">
    <source>
        <dbReference type="ARBA" id="ARBA00012493"/>
    </source>
</evidence>
<keyword evidence="4" id="KW-0479">Metal-binding</keyword>
<keyword evidence="3" id="KW-0548">Nucleotidyltransferase</keyword>
<organism evidence="12 13">
    <name type="scientific">Enhygromyxa salina</name>
    <dbReference type="NCBI Taxonomy" id="215803"/>
    <lineage>
        <taxon>Bacteria</taxon>
        <taxon>Pseudomonadati</taxon>
        <taxon>Myxococcota</taxon>
        <taxon>Polyangia</taxon>
        <taxon>Nannocystales</taxon>
        <taxon>Nannocystaceae</taxon>
        <taxon>Enhygromyxa</taxon>
    </lineage>
</organism>
<protein>
    <recommendedName>
        <fullName evidence="1">RNA-directed DNA polymerase</fullName>
        <ecNumber evidence="1">2.7.7.49</ecNumber>
    </recommendedName>
</protein>
<evidence type="ECO:0000313" key="12">
    <source>
        <dbReference type="EMBL" id="PRQ07199.1"/>
    </source>
</evidence>
<dbReference type="InterPro" id="IPR051083">
    <property type="entry name" value="GrpII_Intron_Splice-Mob/Def"/>
</dbReference>